<keyword evidence="1" id="KW-0012">Acyltransferase</keyword>
<dbReference type="GO" id="GO:0016746">
    <property type="term" value="F:acyltransferase activity"/>
    <property type="evidence" value="ECO:0007669"/>
    <property type="project" value="UniProtKB-KW"/>
</dbReference>
<organism evidence="1 2">
    <name type="scientific">Halobacillus salinarum</name>
    <dbReference type="NCBI Taxonomy" id="2932257"/>
    <lineage>
        <taxon>Bacteria</taxon>
        <taxon>Bacillati</taxon>
        <taxon>Bacillota</taxon>
        <taxon>Bacilli</taxon>
        <taxon>Bacillales</taxon>
        <taxon>Bacillaceae</taxon>
        <taxon>Halobacillus</taxon>
    </lineage>
</organism>
<proteinExistence type="predicted"/>
<accession>A0ABY4ELQ4</accession>
<keyword evidence="1" id="KW-0808">Transferase</keyword>
<dbReference type="EMBL" id="CP095073">
    <property type="protein sequence ID" value="UOQ45384.1"/>
    <property type="molecule type" value="Genomic_DNA"/>
</dbReference>
<evidence type="ECO:0000313" key="2">
    <source>
        <dbReference type="Proteomes" id="UP000831787"/>
    </source>
</evidence>
<reference evidence="1 2" key="1">
    <citation type="submission" date="2022-04" db="EMBL/GenBank/DDBJ databases">
        <title>Halobacillus sp. isolated from saltern.</title>
        <authorList>
            <person name="Won M."/>
            <person name="Lee C.-M."/>
            <person name="Woen H.-Y."/>
            <person name="Kwon S.-W."/>
        </authorList>
    </citation>
    <scope>NUCLEOTIDE SEQUENCE [LARGE SCALE GENOMIC DNA]</scope>
    <source>
        <strain evidence="1 2">SSBR10-3</strain>
    </source>
</reference>
<dbReference type="RefSeq" id="WP_244712067.1">
    <property type="nucleotide sequence ID" value="NZ_CP095073.1"/>
</dbReference>
<name>A0ABY4ELQ4_9BACI</name>
<evidence type="ECO:0000313" key="1">
    <source>
        <dbReference type="EMBL" id="UOQ45384.1"/>
    </source>
</evidence>
<sequence length="81" mass="9391">MNFERFLDLTLGPRYVLHVIECSVCSFDEVYYSHPVTHKTIGRACSNCQFLQVFEPSNPAKFHVPQAFSIHKQNSETWDVV</sequence>
<protein>
    <submittedName>
        <fullName evidence="1">Acyltransferase</fullName>
    </submittedName>
</protein>
<gene>
    <name evidence="1" type="ORF">MUN89_05405</name>
</gene>
<keyword evidence="2" id="KW-1185">Reference proteome</keyword>
<dbReference type="Proteomes" id="UP000831787">
    <property type="component" value="Chromosome"/>
</dbReference>